<dbReference type="Gene3D" id="1.20.1440.170">
    <property type="entry name" value="Translation machinery-associated protein 16-like"/>
    <property type="match status" value="1"/>
</dbReference>
<dbReference type="PANTHER" id="PTHR13349:SF2">
    <property type="entry name" value="TRANSLATION MACHINERY-ASSOCIATED PROTEIN 16"/>
    <property type="match status" value="1"/>
</dbReference>
<dbReference type="InterPro" id="IPR021346">
    <property type="entry name" value="Tma16"/>
</dbReference>
<reference evidence="2" key="1">
    <citation type="journal article" date="2023" name="Insect Mol. Biol.">
        <title>Genome sequencing provides insights into the evolution of gene families encoding plant cell wall-degrading enzymes in longhorned beetles.</title>
        <authorList>
            <person name="Shin N.R."/>
            <person name="Okamura Y."/>
            <person name="Kirsch R."/>
            <person name="Pauchet Y."/>
        </authorList>
    </citation>
    <scope>NUCLEOTIDE SEQUENCE</scope>
    <source>
        <strain evidence="2">MMC_N1</strain>
    </source>
</reference>
<dbReference type="Proteomes" id="UP001162164">
    <property type="component" value="Unassembled WGS sequence"/>
</dbReference>
<dbReference type="EMBL" id="JAPWTJ010001027">
    <property type="protein sequence ID" value="KAJ8974250.1"/>
    <property type="molecule type" value="Genomic_DNA"/>
</dbReference>
<evidence type="ECO:0000256" key="1">
    <source>
        <dbReference type="ARBA" id="ARBA00034127"/>
    </source>
</evidence>
<protein>
    <recommendedName>
        <fullName evidence="4">Translation machinery-associated protein 16</fullName>
    </recommendedName>
</protein>
<comment type="caution">
    <text evidence="2">The sequence shown here is derived from an EMBL/GenBank/DDBJ whole genome shotgun (WGS) entry which is preliminary data.</text>
</comment>
<dbReference type="PANTHER" id="PTHR13349">
    <property type="entry name" value="TRANSLATION MACHINERY-ASSOCIATED PROTEIN 16"/>
    <property type="match status" value="1"/>
</dbReference>
<keyword evidence="3" id="KW-1185">Reference proteome</keyword>
<sequence>MVKVKQLEKLKHPNSRKTKALLGQITKRNNRKKLKLSGNTQHGQHVPRHNFEELILKYIGRFDEELEQIRIKHSIGKRKNRQHASREDIINITKQREELEYCINGFEMPNLLDKKQFEILKAWNGDIRLLQNFKTQRFTKKFFEEKKEIKQENKHINSEN</sequence>
<dbReference type="Pfam" id="PF11176">
    <property type="entry name" value="Tma16"/>
    <property type="match status" value="1"/>
</dbReference>
<evidence type="ECO:0008006" key="4">
    <source>
        <dbReference type="Google" id="ProtNLM"/>
    </source>
</evidence>
<comment type="similarity">
    <text evidence="1">Belongs to the TMA16 family.</text>
</comment>
<gene>
    <name evidence="2" type="ORF">NQ317_016546</name>
</gene>
<name>A0ABQ9J8G5_9CUCU</name>
<organism evidence="2 3">
    <name type="scientific">Molorchus minor</name>
    <dbReference type="NCBI Taxonomy" id="1323400"/>
    <lineage>
        <taxon>Eukaryota</taxon>
        <taxon>Metazoa</taxon>
        <taxon>Ecdysozoa</taxon>
        <taxon>Arthropoda</taxon>
        <taxon>Hexapoda</taxon>
        <taxon>Insecta</taxon>
        <taxon>Pterygota</taxon>
        <taxon>Neoptera</taxon>
        <taxon>Endopterygota</taxon>
        <taxon>Coleoptera</taxon>
        <taxon>Polyphaga</taxon>
        <taxon>Cucujiformia</taxon>
        <taxon>Chrysomeloidea</taxon>
        <taxon>Cerambycidae</taxon>
        <taxon>Lamiinae</taxon>
        <taxon>Monochamini</taxon>
        <taxon>Molorchus</taxon>
    </lineage>
</organism>
<evidence type="ECO:0000313" key="2">
    <source>
        <dbReference type="EMBL" id="KAJ8974250.1"/>
    </source>
</evidence>
<dbReference type="InterPro" id="IPR038356">
    <property type="entry name" value="Tma16_sf"/>
</dbReference>
<proteinExistence type="inferred from homology"/>
<accession>A0ABQ9J8G5</accession>
<evidence type="ECO:0000313" key="3">
    <source>
        <dbReference type="Proteomes" id="UP001162164"/>
    </source>
</evidence>